<name>A0ABD6C9M7_9EURY</name>
<feature type="transmembrane region" description="Helical" evidence="7">
    <location>
        <begin position="292"/>
        <end position="312"/>
    </location>
</feature>
<accession>A0ABD6C9M7</accession>
<dbReference type="NCBIfam" id="TIGR00374">
    <property type="entry name" value="flippase-like domain"/>
    <property type="match status" value="1"/>
</dbReference>
<feature type="transmembrane region" description="Helical" evidence="7">
    <location>
        <begin position="12"/>
        <end position="29"/>
    </location>
</feature>
<feature type="transmembrane region" description="Helical" evidence="7">
    <location>
        <begin position="128"/>
        <end position="145"/>
    </location>
</feature>
<dbReference type="Pfam" id="PF03706">
    <property type="entry name" value="LPG_synthase_TM"/>
    <property type="match status" value="1"/>
</dbReference>
<keyword evidence="5 7" id="KW-1133">Transmembrane helix</keyword>
<protein>
    <submittedName>
        <fullName evidence="8">Lysylphosphatidylglycerol synthase transmembrane domain-containing protein</fullName>
    </submittedName>
</protein>
<feature type="transmembrane region" description="Helical" evidence="7">
    <location>
        <begin position="229"/>
        <end position="254"/>
    </location>
</feature>
<dbReference type="Proteomes" id="UP001597119">
    <property type="component" value="Unassembled WGS sequence"/>
</dbReference>
<feature type="transmembrane region" description="Helical" evidence="7">
    <location>
        <begin position="260"/>
        <end position="280"/>
    </location>
</feature>
<keyword evidence="4 7" id="KW-0812">Transmembrane</keyword>
<evidence type="ECO:0000256" key="1">
    <source>
        <dbReference type="ARBA" id="ARBA00004651"/>
    </source>
</evidence>
<evidence type="ECO:0000256" key="2">
    <source>
        <dbReference type="ARBA" id="ARBA00011061"/>
    </source>
</evidence>
<evidence type="ECO:0000256" key="6">
    <source>
        <dbReference type="ARBA" id="ARBA00023136"/>
    </source>
</evidence>
<evidence type="ECO:0000256" key="4">
    <source>
        <dbReference type="ARBA" id="ARBA00022692"/>
    </source>
</evidence>
<evidence type="ECO:0000256" key="7">
    <source>
        <dbReference type="SAM" id="Phobius"/>
    </source>
</evidence>
<keyword evidence="6 7" id="KW-0472">Membrane</keyword>
<keyword evidence="3" id="KW-1003">Cell membrane</keyword>
<dbReference type="PANTHER" id="PTHR39087">
    <property type="entry name" value="UPF0104 MEMBRANE PROTEIN MJ1595"/>
    <property type="match status" value="1"/>
</dbReference>
<evidence type="ECO:0000256" key="5">
    <source>
        <dbReference type="ARBA" id="ARBA00022989"/>
    </source>
</evidence>
<dbReference type="GO" id="GO:0005886">
    <property type="term" value="C:plasma membrane"/>
    <property type="evidence" value="ECO:0007669"/>
    <property type="project" value="UniProtKB-SubCell"/>
</dbReference>
<dbReference type="InterPro" id="IPR022791">
    <property type="entry name" value="L-PG_synthase/AglD"/>
</dbReference>
<dbReference type="AlphaFoldDB" id="A0ABD6C9M7"/>
<evidence type="ECO:0000313" key="8">
    <source>
        <dbReference type="EMBL" id="MFD1586905.1"/>
    </source>
</evidence>
<evidence type="ECO:0000256" key="3">
    <source>
        <dbReference type="ARBA" id="ARBA00022475"/>
    </source>
</evidence>
<comment type="subcellular location">
    <subcellularLocation>
        <location evidence="1">Cell membrane</location>
        <topology evidence="1">Multi-pass membrane protein</topology>
    </subcellularLocation>
</comment>
<dbReference type="EMBL" id="JBHUDJ010000003">
    <property type="protein sequence ID" value="MFD1586905.1"/>
    <property type="molecule type" value="Genomic_DNA"/>
</dbReference>
<comment type="similarity">
    <text evidence="2">Belongs to the UPF0104 family.</text>
</comment>
<feature type="transmembrane region" description="Helical" evidence="7">
    <location>
        <begin position="44"/>
        <end position="67"/>
    </location>
</feature>
<proteinExistence type="inferred from homology"/>
<sequence>MADGKRATAVRIGQYLLALGALAWLAHEFDLRSAGRALLSLDPLVLAAIGGLTAAEFASRFGMWYALLRERWHTSFGTVARVDLVIKFINHVIPSKAAGHSVAPVVLRYYTSLSWTEAATIAGLNTGLYGFLYGTVAAAGLALIAGALPHALLVVLVPSIAVYLVAGTLILLTGRNLERTTGPIGRLESVIGRLPVVGDRIAGLLSAAPSFTTESASLFRAVTGRPSAVVPYAIAWSGTIVVVPGLRTILLLTAVGGTVAPLWVVPFALVVAYSVTILPITPGGVGITEVSATLVFVALGVPEETAVVVILLDRSLGVYLPALLGWLPAARVDLAGLLTDE</sequence>
<gene>
    <name evidence="8" type="ORF">ACFR9U_07915</name>
</gene>
<feature type="transmembrane region" description="Helical" evidence="7">
    <location>
        <begin position="151"/>
        <end position="172"/>
    </location>
</feature>
<evidence type="ECO:0000313" key="9">
    <source>
        <dbReference type="Proteomes" id="UP001597119"/>
    </source>
</evidence>
<keyword evidence="9" id="KW-1185">Reference proteome</keyword>
<dbReference type="PANTHER" id="PTHR39087:SF2">
    <property type="entry name" value="UPF0104 MEMBRANE PROTEIN MJ1595"/>
    <property type="match status" value="1"/>
</dbReference>
<organism evidence="8 9">
    <name type="scientific">Halorientalis brevis</name>
    <dbReference type="NCBI Taxonomy" id="1126241"/>
    <lineage>
        <taxon>Archaea</taxon>
        <taxon>Methanobacteriati</taxon>
        <taxon>Methanobacteriota</taxon>
        <taxon>Stenosarchaea group</taxon>
        <taxon>Halobacteria</taxon>
        <taxon>Halobacteriales</taxon>
        <taxon>Haloarculaceae</taxon>
        <taxon>Halorientalis</taxon>
    </lineage>
</organism>
<comment type="caution">
    <text evidence="8">The sequence shown here is derived from an EMBL/GenBank/DDBJ whole genome shotgun (WGS) entry which is preliminary data.</text>
</comment>
<dbReference type="RefSeq" id="WP_247375776.1">
    <property type="nucleotide sequence ID" value="NZ_JALLGV010000001.1"/>
</dbReference>
<reference evidence="8 9" key="1">
    <citation type="journal article" date="2019" name="Int. J. Syst. Evol. Microbiol.">
        <title>The Global Catalogue of Microorganisms (GCM) 10K type strain sequencing project: providing services to taxonomists for standard genome sequencing and annotation.</title>
        <authorList>
            <consortium name="The Broad Institute Genomics Platform"/>
            <consortium name="The Broad Institute Genome Sequencing Center for Infectious Disease"/>
            <person name="Wu L."/>
            <person name="Ma J."/>
        </authorList>
    </citation>
    <scope>NUCLEOTIDE SEQUENCE [LARGE SCALE GENOMIC DNA]</scope>
    <source>
        <strain evidence="8 9">CGMCC 1.12125</strain>
    </source>
</reference>